<keyword evidence="3" id="KW-1185">Reference proteome</keyword>
<accession>A0A1S2L7W0</accession>
<keyword evidence="1" id="KW-0472">Membrane</keyword>
<sequence length="140" mass="16633">MKFNKILNPLRVYFFSSLIIIVVIMFFFFNSAMSNKEYVEVLLDNIKNDKTIEMEIDEEVNKIKNIYSSFKELPDHRKVREIISSYNDSVVLVEYRLDTYNPMNNDIIDTISVALITFHLESNNKKWKVKSIGIEKYTKF</sequence>
<organism evidence="2 3">
    <name type="scientific">Anaerobacillus arseniciselenatis</name>
    <dbReference type="NCBI Taxonomy" id="85682"/>
    <lineage>
        <taxon>Bacteria</taxon>
        <taxon>Bacillati</taxon>
        <taxon>Bacillota</taxon>
        <taxon>Bacilli</taxon>
        <taxon>Bacillales</taxon>
        <taxon>Bacillaceae</taxon>
        <taxon>Anaerobacillus</taxon>
    </lineage>
</organism>
<protein>
    <submittedName>
        <fullName evidence="2">Uncharacterized protein</fullName>
    </submittedName>
</protein>
<name>A0A1S2L7W0_9BACI</name>
<evidence type="ECO:0000313" key="2">
    <source>
        <dbReference type="EMBL" id="OIJ08404.1"/>
    </source>
</evidence>
<keyword evidence="1" id="KW-0812">Transmembrane</keyword>
<dbReference type="RefSeq" id="WP_071314707.1">
    <property type="nucleotide sequence ID" value="NZ_MLQQ01000053.1"/>
</dbReference>
<keyword evidence="1" id="KW-1133">Transmembrane helix</keyword>
<evidence type="ECO:0000313" key="3">
    <source>
        <dbReference type="Proteomes" id="UP000180098"/>
    </source>
</evidence>
<dbReference type="EMBL" id="MLQQ01000053">
    <property type="protein sequence ID" value="OIJ08404.1"/>
    <property type="molecule type" value="Genomic_DNA"/>
</dbReference>
<gene>
    <name evidence="2" type="ORF">BKP35_17665</name>
</gene>
<feature type="transmembrane region" description="Helical" evidence="1">
    <location>
        <begin position="12"/>
        <end position="29"/>
    </location>
</feature>
<evidence type="ECO:0000256" key="1">
    <source>
        <dbReference type="SAM" id="Phobius"/>
    </source>
</evidence>
<comment type="caution">
    <text evidence="2">The sequence shown here is derived from an EMBL/GenBank/DDBJ whole genome shotgun (WGS) entry which is preliminary data.</text>
</comment>
<dbReference type="Proteomes" id="UP000180098">
    <property type="component" value="Unassembled WGS sequence"/>
</dbReference>
<proteinExistence type="predicted"/>
<dbReference type="AlphaFoldDB" id="A0A1S2L7W0"/>
<reference evidence="2 3" key="1">
    <citation type="submission" date="2016-10" db="EMBL/GenBank/DDBJ databases">
        <title>Draft genome sequences of four alkaliphilic bacteria belonging to the Anaerobacillus genus.</title>
        <authorList>
            <person name="Bassil N.M."/>
            <person name="Lloyd J.R."/>
        </authorList>
    </citation>
    <scope>NUCLEOTIDE SEQUENCE [LARGE SCALE GENOMIC DNA]</scope>
    <source>
        <strain evidence="2 3">DSM 15340</strain>
    </source>
</reference>